<evidence type="ECO:0000256" key="1">
    <source>
        <dbReference type="SAM" id="SignalP"/>
    </source>
</evidence>
<dbReference type="Proteomes" id="UP000192907">
    <property type="component" value="Unassembled WGS sequence"/>
</dbReference>
<accession>A0A1Y6B9W3</accession>
<keyword evidence="1" id="KW-0732">Signal</keyword>
<feature type="signal peptide" evidence="1">
    <location>
        <begin position="1"/>
        <end position="25"/>
    </location>
</feature>
<feature type="chain" id="PRO_5012306020" description="Ig-like domain-containing protein" evidence="1">
    <location>
        <begin position="26"/>
        <end position="105"/>
    </location>
</feature>
<keyword evidence="3" id="KW-1185">Reference proteome</keyword>
<dbReference type="AlphaFoldDB" id="A0A1Y6B9W3"/>
<dbReference type="STRING" id="1513793.SAMN06296036_10221"/>
<evidence type="ECO:0000313" key="2">
    <source>
        <dbReference type="EMBL" id="SME93307.1"/>
    </source>
</evidence>
<dbReference type="RefSeq" id="WP_132315703.1">
    <property type="nucleotide sequence ID" value="NZ_FWZT01000002.1"/>
</dbReference>
<name>A0A1Y6B9W3_9BACT</name>
<proteinExistence type="predicted"/>
<organism evidence="2 3">
    <name type="scientific">Pseudobacteriovorax antillogorgiicola</name>
    <dbReference type="NCBI Taxonomy" id="1513793"/>
    <lineage>
        <taxon>Bacteria</taxon>
        <taxon>Pseudomonadati</taxon>
        <taxon>Bdellovibrionota</taxon>
        <taxon>Oligoflexia</taxon>
        <taxon>Oligoflexales</taxon>
        <taxon>Pseudobacteriovoracaceae</taxon>
        <taxon>Pseudobacteriovorax</taxon>
    </lineage>
</organism>
<protein>
    <recommendedName>
        <fullName evidence="4">Ig-like domain-containing protein</fullName>
    </recommendedName>
</protein>
<reference evidence="3" key="1">
    <citation type="submission" date="2017-04" db="EMBL/GenBank/DDBJ databases">
        <authorList>
            <person name="Varghese N."/>
            <person name="Submissions S."/>
        </authorList>
    </citation>
    <scope>NUCLEOTIDE SEQUENCE [LARGE SCALE GENOMIC DNA]</scope>
    <source>
        <strain evidence="3">RKEM611</strain>
    </source>
</reference>
<evidence type="ECO:0008006" key="4">
    <source>
        <dbReference type="Google" id="ProtNLM"/>
    </source>
</evidence>
<dbReference type="EMBL" id="FWZT01000002">
    <property type="protein sequence ID" value="SME93307.1"/>
    <property type="molecule type" value="Genomic_DNA"/>
</dbReference>
<gene>
    <name evidence="2" type="ORF">SAMN06296036_10221</name>
</gene>
<evidence type="ECO:0000313" key="3">
    <source>
        <dbReference type="Proteomes" id="UP000192907"/>
    </source>
</evidence>
<sequence length="105" mass="11712">MTNLKTIVGQILMAAALTGLFGAPASYGMDNQPAVDEVKIEKSFNRIVCSVGSIYSPDQDNPTLLYQFYRKGKLVRNIKSHDIAKYIAIHISENENDYDCKVKVL</sequence>